<protein>
    <submittedName>
        <fullName evidence="2">Uncharacterized protein</fullName>
    </submittedName>
</protein>
<sequence length="163" mass="17546">MTQPVAILAQVRWLGGHVESSLRPLLLVQRRAAAHPQGRDMTHQRHGKLEGEEHISYTDKQLQSGAIIRMYQFNMALGGGAMGVRFARGAATTSLGQAQSERDRFLAVRSKKQARVLKDTGGHSITFGRQASTGSLAISTSRANPASPARAPGKRAGSTSYPK</sequence>
<dbReference type="EMBL" id="HBGE01091210">
    <property type="protein sequence ID" value="CAD9177554.1"/>
    <property type="molecule type" value="Transcribed_RNA"/>
</dbReference>
<gene>
    <name evidence="2" type="ORF">ACAT0790_LOCUS54323</name>
</gene>
<feature type="region of interest" description="Disordered" evidence="1">
    <location>
        <begin position="125"/>
        <end position="163"/>
    </location>
</feature>
<reference evidence="2" key="1">
    <citation type="submission" date="2021-01" db="EMBL/GenBank/DDBJ databases">
        <authorList>
            <person name="Corre E."/>
            <person name="Pelletier E."/>
            <person name="Niang G."/>
            <person name="Scheremetjew M."/>
            <person name="Finn R."/>
            <person name="Kale V."/>
            <person name="Holt S."/>
            <person name="Cochrane G."/>
            <person name="Meng A."/>
            <person name="Brown T."/>
            <person name="Cohen L."/>
        </authorList>
    </citation>
    <scope>NUCLEOTIDE SEQUENCE</scope>
    <source>
        <strain evidence="2">OF101</strain>
    </source>
</reference>
<proteinExistence type="predicted"/>
<organism evidence="2">
    <name type="scientific">Alexandrium catenella</name>
    <name type="common">Red tide dinoflagellate</name>
    <name type="synonym">Gonyaulax catenella</name>
    <dbReference type="NCBI Taxonomy" id="2925"/>
    <lineage>
        <taxon>Eukaryota</taxon>
        <taxon>Sar</taxon>
        <taxon>Alveolata</taxon>
        <taxon>Dinophyceae</taxon>
        <taxon>Gonyaulacales</taxon>
        <taxon>Pyrocystaceae</taxon>
        <taxon>Alexandrium</taxon>
    </lineage>
</organism>
<accession>A0A7S1RVU8</accession>
<evidence type="ECO:0000313" key="2">
    <source>
        <dbReference type="EMBL" id="CAD9177554.1"/>
    </source>
</evidence>
<name>A0A7S1RVU8_ALECA</name>
<feature type="compositionally biased region" description="Polar residues" evidence="1">
    <location>
        <begin position="127"/>
        <end position="140"/>
    </location>
</feature>
<dbReference type="AlphaFoldDB" id="A0A7S1RVU8"/>
<feature type="compositionally biased region" description="Low complexity" evidence="1">
    <location>
        <begin position="141"/>
        <end position="151"/>
    </location>
</feature>
<evidence type="ECO:0000256" key="1">
    <source>
        <dbReference type="SAM" id="MobiDB-lite"/>
    </source>
</evidence>